<accession>A0AAD5HC37</accession>
<name>A0AAD5HC37_UMBRA</name>
<keyword evidence="1" id="KW-0812">Transmembrane</keyword>
<organism evidence="2 3">
    <name type="scientific">Umbelopsis ramanniana AG</name>
    <dbReference type="NCBI Taxonomy" id="1314678"/>
    <lineage>
        <taxon>Eukaryota</taxon>
        <taxon>Fungi</taxon>
        <taxon>Fungi incertae sedis</taxon>
        <taxon>Mucoromycota</taxon>
        <taxon>Mucoromycotina</taxon>
        <taxon>Umbelopsidomycetes</taxon>
        <taxon>Umbelopsidales</taxon>
        <taxon>Umbelopsidaceae</taxon>
        <taxon>Umbelopsis</taxon>
    </lineage>
</organism>
<gene>
    <name evidence="2" type="ORF">K450DRAFT_201383</name>
</gene>
<proteinExistence type="predicted"/>
<reference evidence="2" key="1">
    <citation type="submission" date="2021-06" db="EMBL/GenBank/DDBJ databases">
        <authorList>
            <consortium name="DOE Joint Genome Institute"/>
            <person name="Mondo S.J."/>
            <person name="Amses K.R."/>
            <person name="Simmons D.R."/>
            <person name="Longcore J.E."/>
            <person name="Seto K."/>
            <person name="Alves G.H."/>
            <person name="Bonds A.E."/>
            <person name="Quandt C.A."/>
            <person name="Davis W.J."/>
            <person name="Chang Y."/>
            <person name="Letcher P.M."/>
            <person name="Powell M.J."/>
            <person name="Kuo A."/>
            <person name="Labutti K."/>
            <person name="Pangilinan J."/>
            <person name="Andreopoulos W."/>
            <person name="Tritt A."/>
            <person name="Riley R."/>
            <person name="Hundley H."/>
            <person name="Johnson J."/>
            <person name="Lipzen A."/>
            <person name="Barry K."/>
            <person name="Berbee M.L."/>
            <person name="Buchler N.E."/>
            <person name="Grigoriev I.V."/>
            <person name="Spatafora J.W."/>
            <person name="Stajich J.E."/>
            <person name="James T.Y."/>
        </authorList>
    </citation>
    <scope>NUCLEOTIDE SEQUENCE</scope>
    <source>
        <strain evidence="2">AG</strain>
    </source>
</reference>
<keyword evidence="3" id="KW-1185">Reference proteome</keyword>
<dbReference type="EMBL" id="MU620944">
    <property type="protein sequence ID" value="KAI8577156.1"/>
    <property type="molecule type" value="Genomic_DNA"/>
</dbReference>
<evidence type="ECO:0000313" key="2">
    <source>
        <dbReference type="EMBL" id="KAI8577156.1"/>
    </source>
</evidence>
<comment type="caution">
    <text evidence="2">The sequence shown here is derived from an EMBL/GenBank/DDBJ whole genome shotgun (WGS) entry which is preliminary data.</text>
</comment>
<dbReference type="AlphaFoldDB" id="A0AAD5HC37"/>
<dbReference type="GeneID" id="75910013"/>
<evidence type="ECO:0000256" key="1">
    <source>
        <dbReference type="SAM" id="Phobius"/>
    </source>
</evidence>
<dbReference type="RefSeq" id="XP_051442160.1">
    <property type="nucleotide sequence ID" value="XM_051584663.1"/>
</dbReference>
<reference evidence="2" key="2">
    <citation type="journal article" date="2022" name="Proc. Natl. Acad. Sci. U.S.A.">
        <title>Diploid-dominant life cycles characterize the early evolution of Fungi.</title>
        <authorList>
            <person name="Amses K.R."/>
            <person name="Simmons D.R."/>
            <person name="Longcore J.E."/>
            <person name="Mondo S.J."/>
            <person name="Seto K."/>
            <person name="Jeronimo G.H."/>
            <person name="Bonds A.E."/>
            <person name="Quandt C.A."/>
            <person name="Davis W.J."/>
            <person name="Chang Y."/>
            <person name="Federici B.A."/>
            <person name="Kuo A."/>
            <person name="LaButti K."/>
            <person name="Pangilinan J."/>
            <person name="Andreopoulos W."/>
            <person name="Tritt A."/>
            <person name="Riley R."/>
            <person name="Hundley H."/>
            <person name="Johnson J."/>
            <person name="Lipzen A."/>
            <person name="Barry K."/>
            <person name="Lang B.F."/>
            <person name="Cuomo C.A."/>
            <person name="Buchler N.E."/>
            <person name="Grigoriev I.V."/>
            <person name="Spatafora J.W."/>
            <person name="Stajich J.E."/>
            <person name="James T.Y."/>
        </authorList>
    </citation>
    <scope>NUCLEOTIDE SEQUENCE</scope>
    <source>
        <strain evidence="2">AG</strain>
    </source>
</reference>
<dbReference type="Proteomes" id="UP001206595">
    <property type="component" value="Unassembled WGS sequence"/>
</dbReference>
<sequence>MSVLASIAVVTKHSWKAYITFDDYEHQDFIGTHVQSNIPVSTLKFLALTKELFDIRINAIHDLVKHKYPSMFIENLVLLFAIASILLITTISLLLHLLGHSTLETTIPFFMIFIPLRYFGGPVEEQLTNTVCALTQKFENDIEILMRETTQEDVTKEIKWEHRHIRLSDTWRSLKIAKPLCELTNVGIIVQALHVDLTTQLEVMGEDLLPSYNESVPQTTIHISDARLPHYDDLVAHEDIDLADLTRPSYLNPPLPNMALPEYMPTAPQTG</sequence>
<evidence type="ECO:0000313" key="3">
    <source>
        <dbReference type="Proteomes" id="UP001206595"/>
    </source>
</evidence>
<keyword evidence="1" id="KW-1133">Transmembrane helix</keyword>
<protein>
    <submittedName>
        <fullName evidence="2">Uncharacterized protein</fullName>
    </submittedName>
</protein>
<feature type="transmembrane region" description="Helical" evidence="1">
    <location>
        <begin position="76"/>
        <end position="98"/>
    </location>
</feature>
<keyword evidence="1" id="KW-0472">Membrane</keyword>